<proteinExistence type="inferred from homology"/>
<name>A0A0T6LVI2_WENVI</name>
<keyword evidence="3" id="KW-0479">Metal-binding</keyword>
<dbReference type="InterPro" id="IPR007419">
    <property type="entry name" value="BFD-like_2Fe2S-bd_dom"/>
</dbReference>
<evidence type="ECO:0000256" key="1">
    <source>
        <dbReference type="ARBA" id="ARBA00022448"/>
    </source>
</evidence>
<dbReference type="GO" id="GO:0051537">
    <property type="term" value="F:2 iron, 2 sulfur cluster binding"/>
    <property type="evidence" value="ECO:0007669"/>
    <property type="project" value="UniProtKB-KW"/>
</dbReference>
<gene>
    <name evidence="10" type="ORF">AQ490_16965</name>
</gene>
<comment type="similarity">
    <text evidence="8">Belongs to the Bfd family.</text>
</comment>
<evidence type="ECO:0000313" key="11">
    <source>
        <dbReference type="Proteomes" id="UP000050867"/>
    </source>
</evidence>
<evidence type="ECO:0000259" key="9">
    <source>
        <dbReference type="Pfam" id="PF04324"/>
    </source>
</evidence>
<feature type="domain" description="BFD-like [2Fe-2S]-binding" evidence="9">
    <location>
        <begin position="2"/>
        <end position="49"/>
    </location>
</feature>
<evidence type="ECO:0000256" key="5">
    <source>
        <dbReference type="ARBA" id="ARBA00023004"/>
    </source>
</evidence>
<dbReference type="Proteomes" id="UP000050867">
    <property type="component" value="Unassembled WGS sequence"/>
</dbReference>
<dbReference type="Gene3D" id="1.10.10.1100">
    <property type="entry name" value="BFD-like [2Fe-2S]-binding domain"/>
    <property type="match status" value="1"/>
</dbReference>
<dbReference type="AlphaFoldDB" id="A0A0T6LVI2"/>
<evidence type="ECO:0000256" key="7">
    <source>
        <dbReference type="ARBA" id="ARBA00039386"/>
    </source>
</evidence>
<keyword evidence="4" id="KW-0249">Electron transport</keyword>
<dbReference type="PANTHER" id="PTHR37424:SF1">
    <property type="entry name" value="BACTERIOFERRITIN-ASSOCIATED FERREDOXIN"/>
    <property type="match status" value="1"/>
</dbReference>
<keyword evidence="1" id="KW-0813">Transport</keyword>
<keyword evidence="11" id="KW-1185">Reference proteome</keyword>
<dbReference type="RefSeq" id="WP_018382632.1">
    <property type="nucleotide sequence ID" value="NZ_LLZU01000006.1"/>
</dbReference>
<keyword evidence="2" id="KW-0001">2Fe-2S</keyword>
<dbReference type="GO" id="GO:0046872">
    <property type="term" value="F:metal ion binding"/>
    <property type="evidence" value="ECO:0007669"/>
    <property type="project" value="UniProtKB-KW"/>
</dbReference>
<protein>
    <recommendedName>
        <fullName evidence="7">Bacterioferritin-associated ferredoxin</fullName>
    </recommendedName>
</protein>
<reference evidence="10 11" key="1">
    <citation type="submission" date="2015-10" db="EMBL/GenBank/DDBJ databases">
        <title>Draft genome sequence of pyrrolomycin-producing Streptomyces vitaminophilus.</title>
        <authorList>
            <person name="Graham D.E."/>
            <person name="Mahan K.M."/>
            <person name="Klingeman D.M."/>
            <person name="Hettich R.L."/>
            <person name="Parry R.J."/>
        </authorList>
    </citation>
    <scope>NUCLEOTIDE SEQUENCE [LARGE SCALE GENOMIC DNA]</scope>
    <source>
        <strain evidence="10 11">ATCC 31673</strain>
    </source>
</reference>
<keyword evidence="6" id="KW-0411">Iron-sulfur</keyword>
<dbReference type="Pfam" id="PF04324">
    <property type="entry name" value="Fer2_BFD"/>
    <property type="match status" value="1"/>
</dbReference>
<evidence type="ECO:0000256" key="4">
    <source>
        <dbReference type="ARBA" id="ARBA00022982"/>
    </source>
</evidence>
<accession>A0A0T6LVI2</accession>
<dbReference type="PANTHER" id="PTHR37424">
    <property type="entry name" value="BACTERIOFERRITIN-ASSOCIATED FERREDOXIN"/>
    <property type="match status" value="1"/>
</dbReference>
<organism evidence="10 11">
    <name type="scientific">Wenjunlia vitaminophila</name>
    <name type="common">Streptomyces vitaminophilus</name>
    <dbReference type="NCBI Taxonomy" id="76728"/>
    <lineage>
        <taxon>Bacteria</taxon>
        <taxon>Bacillati</taxon>
        <taxon>Actinomycetota</taxon>
        <taxon>Actinomycetes</taxon>
        <taxon>Kitasatosporales</taxon>
        <taxon>Streptomycetaceae</taxon>
        <taxon>Wenjunlia</taxon>
    </lineage>
</organism>
<evidence type="ECO:0000313" key="10">
    <source>
        <dbReference type="EMBL" id="KRV50107.1"/>
    </source>
</evidence>
<evidence type="ECO:0000256" key="2">
    <source>
        <dbReference type="ARBA" id="ARBA00022714"/>
    </source>
</evidence>
<dbReference type="InterPro" id="IPR041854">
    <property type="entry name" value="BFD-like_2Fe2S-bd_dom_sf"/>
</dbReference>
<dbReference type="OrthoDB" id="9815350at2"/>
<dbReference type="STRING" id="76728.AQ490_16965"/>
<sequence length="103" mass="10501">MYVCLCFGVTEQQVRSQIEAGAESPRQIASACRAGTDCGGCVRRIQSMLGRPAVCRRRAALADVAAPPSPRSVATEAAEPAAVPVPAGAPALAARGARTPAAR</sequence>
<evidence type="ECO:0000256" key="8">
    <source>
        <dbReference type="ARBA" id="ARBA00046332"/>
    </source>
</evidence>
<comment type="caution">
    <text evidence="10">The sequence shown here is derived from an EMBL/GenBank/DDBJ whole genome shotgun (WGS) entry which is preliminary data.</text>
</comment>
<evidence type="ECO:0000256" key="6">
    <source>
        <dbReference type="ARBA" id="ARBA00023014"/>
    </source>
</evidence>
<keyword evidence="5" id="KW-0408">Iron</keyword>
<dbReference type="InterPro" id="IPR052371">
    <property type="entry name" value="BFD-associated_ferredoxin"/>
</dbReference>
<dbReference type="EMBL" id="LLZU01000006">
    <property type="protein sequence ID" value="KRV50107.1"/>
    <property type="molecule type" value="Genomic_DNA"/>
</dbReference>
<evidence type="ECO:0000256" key="3">
    <source>
        <dbReference type="ARBA" id="ARBA00022723"/>
    </source>
</evidence>